<dbReference type="Proteomes" id="UP000615446">
    <property type="component" value="Unassembled WGS sequence"/>
</dbReference>
<reference evidence="2" key="2">
    <citation type="submission" date="2019-10" db="EMBL/GenBank/DDBJ databases">
        <title>Conservation and host-specific expression of non-tandemly repeated heterogenous ribosome RNA gene in arbuscular mycorrhizal fungi.</title>
        <authorList>
            <person name="Maeda T."/>
            <person name="Kobayashi Y."/>
            <person name="Nakagawa T."/>
            <person name="Ezawa T."/>
            <person name="Yamaguchi K."/>
            <person name="Bino T."/>
            <person name="Nishimoto Y."/>
            <person name="Shigenobu S."/>
            <person name="Kawaguchi M."/>
        </authorList>
    </citation>
    <scope>NUCLEOTIDE SEQUENCE</scope>
    <source>
        <strain evidence="2">HR1</strain>
    </source>
</reference>
<dbReference type="OrthoDB" id="2436257at2759"/>
<sequence>MRGKKKRPFTSFTDLSSVLKKFIIIVTVYSRYFQFTPSSFPFTDDDEELQQCIIEIKRKLCSMGTLIPADNNEAVRNEYISSILHAAINIIRRITSKEISLFPAQLQVMGDENGGRVNYAIMSLEELICITESKQYSVNVGFVQNVIQCESANLSMYLSSMQRCLAN</sequence>
<protein>
    <submittedName>
        <fullName evidence="1">Uncharacterized protein</fullName>
    </submittedName>
</protein>
<dbReference type="Proteomes" id="UP000247702">
    <property type="component" value="Unassembled WGS sequence"/>
</dbReference>
<comment type="caution">
    <text evidence="1">The sequence shown here is derived from an EMBL/GenBank/DDBJ whole genome shotgun (WGS) entry which is preliminary data.</text>
</comment>
<proteinExistence type="predicted"/>
<keyword evidence="3" id="KW-1185">Reference proteome</keyword>
<reference evidence="1 3" key="1">
    <citation type="submission" date="2017-11" db="EMBL/GenBank/DDBJ databases">
        <title>The genome of Rhizophagus clarus HR1 reveals common genetic basis of auxotrophy among arbuscular mycorrhizal fungi.</title>
        <authorList>
            <person name="Kobayashi Y."/>
        </authorList>
    </citation>
    <scope>NUCLEOTIDE SEQUENCE [LARGE SCALE GENOMIC DNA]</scope>
    <source>
        <strain evidence="1 3">HR1</strain>
    </source>
</reference>
<name>A0A2Z6R974_9GLOM</name>
<organism evidence="1 3">
    <name type="scientific">Rhizophagus clarus</name>
    <dbReference type="NCBI Taxonomy" id="94130"/>
    <lineage>
        <taxon>Eukaryota</taxon>
        <taxon>Fungi</taxon>
        <taxon>Fungi incertae sedis</taxon>
        <taxon>Mucoromycota</taxon>
        <taxon>Glomeromycotina</taxon>
        <taxon>Glomeromycetes</taxon>
        <taxon>Glomerales</taxon>
        <taxon>Glomeraceae</taxon>
        <taxon>Rhizophagus</taxon>
    </lineage>
</organism>
<dbReference type="EMBL" id="BLAL01000040">
    <property type="protein sequence ID" value="GES78661.1"/>
    <property type="molecule type" value="Genomic_DNA"/>
</dbReference>
<dbReference type="EMBL" id="BEXD01000666">
    <property type="protein sequence ID" value="GBB89276.1"/>
    <property type="molecule type" value="Genomic_DNA"/>
</dbReference>
<evidence type="ECO:0000313" key="3">
    <source>
        <dbReference type="Proteomes" id="UP000247702"/>
    </source>
</evidence>
<evidence type="ECO:0000313" key="1">
    <source>
        <dbReference type="EMBL" id="GBB89276.1"/>
    </source>
</evidence>
<dbReference type="AlphaFoldDB" id="A0A2Z6R974"/>
<accession>A0A2Z6R974</accession>
<evidence type="ECO:0000313" key="2">
    <source>
        <dbReference type="EMBL" id="GES78661.1"/>
    </source>
</evidence>
<gene>
    <name evidence="2" type="ORF">RCL2_000597500</name>
    <name evidence="1" type="ORF">RclHR1_15980002</name>
</gene>